<comment type="similarity">
    <text evidence="1">Belongs to the universal ribosomal protein uS14 family.</text>
</comment>
<evidence type="ECO:0000256" key="1">
    <source>
        <dbReference type="ARBA" id="ARBA00009083"/>
    </source>
</evidence>
<proteinExistence type="inferred from homology"/>
<keyword evidence="5" id="KW-1185">Reference proteome</keyword>
<dbReference type="Pfam" id="PF00253">
    <property type="entry name" value="Ribosomal_S14"/>
    <property type="match status" value="1"/>
</dbReference>
<evidence type="ECO:0000313" key="5">
    <source>
        <dbReference type="Proteomes" id="UP000677054"/>
    </source>
</evidence>
<gene>
    <name evidence="4" type="ORF">DSTB1V02_LOCUS1072</name>
</gene>
<protein>
    <recommendedName>
        <fullName evidence="6">Ribosomal protein S14</fullName>
    </recommendedName>
</protein>
<organism evidence="4">
    <name type="scientific">Darwinula stevensoni</name>
    <dbReference type="NCBI Taxonomy" id="69355"/>
    <lineage>
        <taxon>Eukaryota</taxon>
        <taxon>Metazoa</taxon>
        <taxon>Ecdysozoa</taxon>
        <taxon>Arthropoda</taxon>
        <taxon>Crustacea</taxon>
        <taxon>Oligostraca</taxon>
        <taxon>Ostracoda</taxon>
        <taxon>Podocopa</taxon>
        <taxon>Podocopida</taxon>
        <taxon>Darwinulocopina</taxon>
        <taxon>Darwinuloidea</taxon>
        <taxon>Darwinulidae</taxon>
        <taxon>Darwinula</taxon>
    </lineage>
</organism>
<accession>A0A7R8X1S9</accession>
<dbReference type="InterPro" id="IPR001209">
    <property type="entry name" value="Ribosomal_uS14"/>
</dbReference>
<evidence type="ECO:0000256" key="2">
    <source>
        <dbReference type="ARBA" id="ARBA00022980"/>
    </source>
</evidence>
<dbReference type="PANTHER" id="PTHR19836:SF19">
    <property type="entry name" value="SMALL RIBOSOMAL SUBUNIT PROTEIN US14M"/>
    <property type="match status" value="1"/>
</dbReference>
<reference evidence="4" key="1">
    <citation type="submission" date="2020-11" db="EMBL/GenBank/DDBJ databases">
        <authorList>
            <person name="Tran Van P."/>
        </authorList>
    </citation>
    <scope>NUCLEOTIDE SEQUENCE</scope>
</reference>
<dbReference type="GO" id="GO:0006412">
    <property type="term" value="P:translation"/>
    <property type="evidence" value="ECO:0007669"/>
    <property type="project" value="InterPro"/>
</dbReference>
<keyword evidence="3" id="KW-0687">Ribonucleoprotein</keyword>
<evidence type="ECO:0000313" key="4">
    <source>
        <dbReference type="EMBL" id="CAD7241070.1"/>
    </source>
</evidence>
<dbReference type="OrthoDB" id="413436at2759"/>
<dbReference type="EMBL" id="CAJPEV010000092">
    <property type="protein sequence ID" value="CAG0880433.1"/>
    <property type="molecule type" value="Genomic_DNA"/>
</dbReference>
<keyword evidence="2" id="KW-0689">Ribosomal protein</keyword>
<dbReference type="GO" id="GO:0003735">
    <property type="term" value="F:structural constituent of ribosome"/>
    <property type="evidence" value="ECO:0007669"/>
    <property type="project" value="InterPro"/>
</dbReference>
<dbReference type="PANTHER" id="PTHR19836">
    <property type="entry name" value="30S RIBOSOMAL PROTEIN S14"/>
    <property type="match status" value="1"/>
</dbReference>
<dbReference type="AlphaFoldDB" id="A0A7R8X1S9"/>
<evidence type="ECO:0008006" key="6">
    <source>
        <dbReference type="Google" id="ProtNLM"/>
    </source>
</evidence>
<dbReference type="GO" id="GO:0005763">
    <property type="term" value="C:mitochondrial small ribosomal subunit"/>
    <property type="evidence" value="ECO:0007669"/>
    <property type="project" value="TreeGrafter"/>
</dbReference>
<dbReference type="Gene3D" id="1.10.287.1480">
    <property type="match status" value="1"/>
</dbReference>
<dbReference type="SUPFAM" id="SSF57716">
    <property type="entry name" value="Glucocorticoid receptor-like (DNA-binding domain)"/>
    <property type="match status" value="1"/>
</dbReference>
<sequence length="124" mass="14954">MVLKLRSCSLPLNQVIRTAWRLHWPNWKTVKDQKIRMLVKQHGREKRLLDAMTKNDILPEELRDIAMHHIKKDFEKNTSVKRINDRCQVTGRPRGVVVRWRLSRIVFRHEVDYNKMSGVMRGKW</sequence>
<dbReference type="Proteomes" id="UP000677054">
    <property type="component" value="Unassembled WGS sequence"/>
</dbReference>
<name>A0A7R8X1S9_9CRUS</name>
<dbReference type="EMBL" id="LR899609">
    <property type="protein sequence ID" value="CAD7241070.1"/>
    <property type="molecule type" value="Genomic_DNA"/>
</dbReference>
<evidence type="ECO:0000256" key="3">
    <source>
        <dbReference type="ARBA" id="ARBA00023274"/>
    </source>
</evidence>